<evidence type="ECO:0000256" key="1">
    <source>
        <dbReference type="ARBA" id="ARBA00004141"/>
    </source>
</evidence>
<dbReference type="SUPFAM" id="SSF103473">
    <property type="entry name" value="MFS general substrate transporter"/>
    <property type="match status" value="1"/>
</dbReference>
<dbReference type="PANTHER" id="PTHR23511">
    <property type="entry name" value="SYNAPTIC VESICLE GLYCOPROTEIN 2"/>
    <property type="match status" value="1"/>
</dbReference>
<dbReference type="PANTHER" id="PTHR23511:SF5">
    <property type="entry name" value="MAJOR FACILITATOR-TYPE TRANSPORTER HXNZ-RELATED"/>
    <property type="match status" value="1"/>
</dbReference>
<feature type="transmembrane region" description="Helical" evidence="8">
    <location>
        <begin position="170"/>
        <end position="191"/>
    </location>
</feature>
<dbReference type="OrthoDB" id="4139357at2759"/>
<dbReference type="EMBL" id="UYRR01032657">
    <property type="protein sequence ID" value="VDK56388.1"/>
    <property type="molecule type" value="Genomic_DNA"/>
</dbReference>
<dbReference type="GO" id="GO:0022857">
    <property type="term" value="F:transmembrane transporter activity"/>
    <property type="evidence" value="ECO:0007669"/>
    <property type="project" value="InterPro"/>
</dbReference>
<dbReference type="Gene3D" id="1.20.1250.20">
    <property type="entry name" value="MFS general substrate transporter like domains"/>
    <property type="match status" value="1"/>
</dbReference>
<dbReference type="Pfam" id="PF00083">
    <property type="entry name" value="Sugar_tr"/>
    <property type="match status" value="1"/>
</dbReference>
<reference evidence="10 11" key="2">
    <citation type="submission" date="2018-11" db="EMBL/GenBank/DDBJ databases">
        <authorList>
            <consortium name="Pathogen Informatics"/>
        </authorList>
    </citation>
    <scope>NUCLEOTIDE SEQUENCE [LARGE SCALE GENOMIC DNA]</scope>
</reference>
<feature type="compositionally biased region" description="Basic and acidic residues" evidence="7">
    <location>
        <begin position="39"/>
        <end position="48"/>
    </location>
</feature>
<feature type="region of interest" description="Disordered" evidence="7">
    <location>
        <begin position="1"/>
        <end position="52"/>
    </location>
</feature>
<proteinExistence type="inferred from homology"/>
<feature type="transmembrane region" description="Helical" evidence="8">
    <location>
        <begin position="146"/>
        <end position="164"/>
    </location>
</feature>
<feature type="transmembrane region" description="Helical" evidence="8">
    <location>
        <begin position="403"/>
        <end position="421"/>
    </location>
</feature>
<evidence type="ECO:0000313" key="11">
    <source>
        <dbReference type="Proteomes" id="UP000267096"/>
    </source>
</evidence>
<keyword evidence="11" id="KW-1185">Reference proteome</keyword>
<dbReference type="Proteomes" id="UP000267096">
    <property type="component" value="Unassembled WGS sequence"/>
</dbReference>
<gene>
    <name evidence="10" type="ORF">ASIM_LOCUS15908</name>
</gene>
<evidence type="ECO:0000259" key="9">
    <source>
        <dbReference type="PROSITE" id="PS50850"/>
    </source>
</evidence>
<accession>A0A0M3K6B0</accession>
<feature type="transmembrane region" description="Helical" evidence="8">
    <location>
        <begin position="427"/>
        <end position="446"/>
    </location>
</feature>
<keyword evidence="6 8" id="KW-0472">Membrane</keyword>
<evidence type="ECO:0000313" key="10">
    <source>
        <dbReference type="EMBL" id="VDK56388.1"/>
    </source>
</evidence>
<evidence type="ECO:0000256" key="7">
    <source>
        <dbReference type="SAM" id="MobiDB-lite"/>
    </source>
</evidence>
<feature type="transmembrane region" description="Helical" evidence="8">
    <location>
        <begin position="79"/>
        <end position="104"/>
    </location>
</feature>
<feature type="transmembrane region" description="Helical" evidence="8">
    <location>
        <begin position="484"/>
        <end position="507"/>
    </location>
</feature>
<feature type="transmembrane region" description="Helical" evidence="8">
    <location>
        <begin position="375"/>
        <end position="396"/>
    </location>
</feature>
<feature type="transmembrane region" description="Helical" evidence="8">
    <location>
        <begin position="116"/>
        <end position="134"/>
    </location>
</feature>
<keyword evidence="4 8" id="KW-0812">Transmembrane</keyword>
<dbReference type="PROSITE" id="PS00216">
    <property type="entry name" value="SUGAR_TRANSPORT_1"/>
    <property type="match status" value="1"/>
</dbReference>
<dbReference type="AlphaFoldDB" id="A0A0M3K6B0"/>
<feature type="transmembrane region" description="Helical" evidence="8">
    <location>
        <begin position="203"/>
        <end position="224"/>
    </location>
</feature>
<reference evidence="12" key="1">
    <citation type="submission" date="2017-02" db="UniProtKB">
        <authorList>
            <consortium name="WormBaseParasite"/>
        </authorList>
    </citation>
    <scope>IDENTIFICATION</scope>
</reference>
<feature type="compositionally biased region" description="Polar residues" evidence="7">
    <location>
        <begin position="1"/>
        <end position="15"/>
    </location>
</feature>
<dbReference type="InterPro" id="IPR005828">
    <property type="entry name" value="MFS_sugar_transport-like"/>
</dbReference>
<evidence type="ECO:0000256" key="5">
    <source>
        <dbReference type="ARBA" id="ARBA00022989"/>
    </source>
</evidence>
<evidence type="ECO:0000256" key="2">
    <source>
        <dbReference type="ARBA" id="ARBA00008335"/>
    </source>
</evidence>
<organism evidence="12">
    <name type="scientific">Anisakis simplex</name>
    <name type="common">Herring worm</name>
    <dbReference type="NCBI Taxonomy" id="6269"/>
    <lineage>
        <taxon>Eukaryota</taxon>
        <taxon>Metazoa</taxon>
        <taxon>Ecdysozoa</taxon>
        <taxon>Nematoda</taxon>
        <taxon>Chromadorea</taxon>
        <taxon>Rhabditida</taxon>
        <taxon>Spirurina</taxon>
        <taxon>Ascaridomorpha</taxon>
        <taxon>Ascaridoidea</taxon>
        <taxon>Anisakidae</taxon>
        <taxon>Anisakis</taxon>
        <taxon>Anisakis simplex complex</taxon>
    </lineage>
</organism>
<dbReference type="InterPro" id="IPR036259">
    <property type="entry name" value="MFS_trans_sf"/>
</dbReference>
<comment type="subcellular location">
    <subcellularLocation>
        <location evidence="1">Membrane</location>
        <topology evidence="1">Multi-pass membrane protein</topology>
    </subcellularLocation>
</comment>
<dbReference type="InterPro" id="IPR005829">
    <property type="entry name" value="Sugar_transporter_CS"/>
</dbReference>
<evidence type="ECO:0000256" key="6">
    <source>
        <dbReference type="ARBA" id="ARBA00023136"/>
    </source>
</evidence>
<evidence type="ECO:0000313" key="12">
    <source>
        <dbReference type="WBParaSite" id="ASIM_0001650101-mRNA-1"/>
    </source>
</evidence>
<keyword evidence="3" id="KW-0813">Transport</keyword>
<keyword evidence="5 8" id="KW-1133">Transmembrane helix</keyword>
<dbReference type="InterPro" id="IPR020846">
    <property type="entry name" value="MFS_dom"/>
</dbReference>
<evidence type="ECO:0000256" key="4">
    <source>
        <dbReference type="ARBA" id="ARBA00022692"/>
    </source>
</evidence>
<dbReference type="GO" id="GO:0016020">
    <property type="term" value="C:membrane"/>
    <property type="evidence" value="ECO:0007669"/>
    <property type="project" value="UniProtKB-SubCell"/>
</dbReference>
<sequence>MSQDKVSNQVTTTLHPSDEEATVKYNGFDGEDSVQISDSKSEKDEKRSASTISEDEIEKTFTVDDAVEALGFGPFQMKLAALTGIVWMADAMEMTILAVILPALKCEWNISSFEQAMMTTIVFCGMMLSSTFWGNICDKHGRKKGLTCSAVMTFVMGSLCAISPNYYVLLILRGLTGFGVGGVPQCVTLFAEFLPIAHRAKCVLLIEAFWSFGTAFEAMLALLVMEPLGWRYLLFFSSMPLLIYCVCCFWLPESARYQVTCGDFDGAYKTLAKVAYENGRSLPQGRLINKTASGETTESTQQMGSIADLFVKDLRVTTILLWFIWCAISFIYYGLVLFTTVLYQSDDQCHGGSTLGNDTAMAVCRHLDKEDYFDILYTTLAEFPGIIVTAVVIELLGRKKTMGAEFGVFAIFTFLLFFCLQRRTVTIFIFVARAFIAGCFQCAYVYTPEVYPTTLRAVGLGTASGMARLGAILTPFISQVGAEVSVYIPIGVYGSVAVTGLIASFLLPIETKGRKMRVIRFEILKFDLNNCLYEH</sequence>
<feature type="transmembrane region" description="Helical" evidence="8">
    <location>
        <begin position="458"/>
        <end position="478"/>
    </location>
</feature>
<evidence type="ECO:0000256" key="8">
    <source>
        <dbReference type="SAM" id="Phobius"/>
    </source>
</evidence>
<protein>
    <submittedName>
        <fullName evidence="12">Putative transporter (inferred by orthology to a C. elegans protein)</fullName>
    </submittedName>
</protein>
<feature type="transmembrane region" description="Helical" evidence="8">
    <location>
        <begin position="230"/>
        <end position="251"/>
    </location>
</feature>
<feature type="transmembrane region" description="Helical" evidence="8">
    <location>
        <begin position="319"/>
        <end position="343"/>
    </location>
</feature>
<evidence type="ECO:0000256" key="3">
    <source>
        <dbReference type="ARBA" id="ARBA00022448"/>
    </source>
</evidence>
<comment type="similarity">
    <text evidence="2">Belongs to the major facilitator superfamily.</text>
</comment>
<dbReference type="PROSITE" id="PS50850">
    <property type="entry name" value="MFS"/>
    <property type="match status" value="1"/>
</dbReference>
<dbReference type="WBParaSite" id="ASIM_0001650101-mRNA-1">
    <property type="protein sequence ID" value="ASIM_0001650101-mRNA-1"/>
    <property type="gene ID" value="ASIM_0001650101"/>
</dbReference>
<name>A0A0M3K6B0_ANISI</name>
<feature type="domain" description="Major facilitator superfamily (MFS) profile" evidence="9">
    <location>
        <begin position="79"/>
        <end position="512"/>
    </location>
</feature>